<comment type="caution">
    <text evidence="2">The sequence shown here is derived from an EMBL/GenBank/DDBJ whole genome shotgun (WGS) entry which is preliminary data.</text>
</comment>
<feature type="transmembrane region" description="Helical" evidence="1">
    <location>
        <begin position="125"/>
        <end position="145"/>
    </location>
</feature>
<dbReference type="EMBL" id="MGBR01000001">
    <property type="protein sequence ID" value="OGK74029.1"/>
    <property type="molecule type" value="Genomic_DNA"/>
</dbReference>
<feature type="transmembrane region" description="Helical" evidence="1">
    <location>
        <begin position="5"/>
        <end position="25"/>
    </location>
</feature>
<name>A0A1F7L1R5_9BACT</name>
<keyword evidence="1" id="KW-0812">Transmembrane</keyword>
<feature type="transmembrane region" description="Helical" evidence="1">
    <location>
        <begin position="60"/>
        <end position="88"/>
    </location>
</feature>
<keyword evidence="1" id="KW-1133">Transmembrane helix</keyword>
<organism evidence="2 3">
    <name type="scientific">Candidatus Roizmanbacteria bacterium RIFOXYD1_FULL_38_12</name>
    <dbReference type="NCBI Taxonomy" id="1802093"/>
    <lineage>
        <taxon>Bacteria</taxon>
        <taxon>Candidatus Roizmaniibacteriota</taxon>
    </lineage>
</organism>
<feature type="transmembrane region" description="Helical" evidence="1">
    <location>
        <begin position="94"/>
        <end position="113"/>
    </location>
</feature>
<evidence type="ECO:0000313" key="3">
    <source>
        <dbReference type="Proteomes" id="UP000177050"/>
    </source>
</evidence>
<dbReference type="AlphaFoldDB" id="A0A1F7L1R5"/>
<protein>
    <submittedName>
        <fullName evidence="2">Uncharacterized protein</fullName>
    </submittedName>
</protein>
<proteinExistence type="predicted"/>
<gene>
    <name evidence="2" type="ORF">A3K52_04630</name>
</gene>
<dbReference type="Proteomes" id="UP000177050">
    <property type="component" value="Unassembled WGS sequence"/>
</dbReference>
<keyword evidence="1" id="KW-0472">Membrane</keyword>
<accession>A0A1F7L1R5</accession>
<evidence type="ECO:0000256" key="1">
    <source>
        <dbReference type="SAM" id="Phobius"/>
    </source>
</evidence>
<feature type="transmembrane region" description="Helical" evidence="1">
    <location>
        <begin position="31"/>
        <end position="48"/>
    </location>
</feature>
<evidence type="ECO:0000313" key="2">
    <source>
        <dbReference type="EMBL" id="OGK74029.1"/>
    </source>
</evidence>
<reference evidence="2 3" key="1">
    <citation type="journal article" date="2016" name="Nat. Commun.">
        <title>Thousands of microbial genomes shed light on interconnected biogeochemical processes in an aquifer system.</title>
        <authorList>
            <person name="Anantharaman K."/>
            <person name="Brown C.T."/>
            <person name="Hug L.A."/>
            <person name="Sharon I."/>
            <person name="Castelle C.J."/>
            <person name="Probst A.J."/>
            <person name="Thomas B.C."/>
            <person name="Singh A."/>
            <person name="Wilkins M.J."/>
            <person name="Karaoz U."/>
            <person name="Brodie E.L."/>
            <person name="Williams K.H."/>
            <person name="Hubbard S.S."/>
            <person name="Banfield J.F."/>
        </authorList>
    </citation>
    <scope>NUCLEOTIDE SEQUENCE [LARGE SCALE GENOMIC DNA]</scope>
</reference>
<sequence length="217" mass="25099">MNIEIIHSVILIFTIGLSFLFPASLFARFDLQIAAFLFIVFFVVRKIVGDRLRSRLLESVIFTFVILLTINTTGGLHSSFFFLLYFLLFSLSLLLEPVVSITSTLALMIFFMVSLPPNQDLKTLLPIFSLAFLTPFALFMGQEFIESQRLKVKSQKLETDLEKNKEETFLFLSLMLKNHLKSIIHAIDNFMGDHELHSIKKHVRNMEKLIEKYENSQ</sequence>